<gene>
    <name evidence="1" type="ORF">AMTR_s00053p00073700</name>
</gene>
<dbReference type="HOGENOM" id="CLU_2006983_0_0_1"/>
<evidence type="ECO:0000313" key="1">
    <source>
        <dbReference type="EMBL" id="ERN05041.1"/>
    </source>
</evidence>
<dbReference type="EMBL" id="KI394012">
    <property type="protein sequence ID" value="ERN05041.1"/>
    <property type="molecule type" value="Genomic_DNA"/>
</dbReference>
<name>W1PBQ7_AMBTC</name>
<dbReference type="AlphaFoldDB" id="W1PBQ7"/>
<organism evidence="1 2">
    <name type="scientific">Amborella trichopoda</name>
    <dbReference type="NCBI Taxonomy" id="13333"/>
    <lineage>
        <taxon>Eukaryota</taxon>
        <taxon>Viridiplantae</taxon>
        <taxon>Streptophyta</taxon>
        <taxon>Embryophyta</taxon>
        <taxon>Tracheophyta</taxon>
        <taxon>Spermatophyta</taxon>
        <taxon>Magnoliopsida</taxon>
        <taxon>Amborellales</taxon>
        <taxon>Amborellaceae</taxon>
        <taxon>Amborella</taxon>
    </lineage>
</organism>
<sequence>MTQPSAQLRVSLLSHISLSLTCPRLSHEPNISFPPPHLTPLQSPPHPPLLAFKPHSLIPHFYTTHHLSLARHLSPITTLKVPTPQAISPVESYLHLTSSTIQALEWSLPFGHSTSVDSTIFVSL</sequence>
<dbReference type="Proteomes" id="UP000017836">
    <property type="component" value="Unassembled WGS sequence"/>
</dbReference>
<protein>
    <submittedName>
        <fullName evidence="1">Uncharacterized protein</fullName>
    </submittedName>
</protein>
<proteinExistence type="predicted"/>
<keyword evidence="2" id="KW-1185">Reference proteome</keyword>
<evidence type="ECO:0000313" key="2">
    <source>
        <dbReference type="Proteomes" id="UP000017836"/>
    </source>
</evidence>
<dbReference type="Gramene" id="ERN05041">
    <property type="protein sequence ID" value="ERN05041"/>
    <property type="gene ID" value="AMTR_s00053p00073700"/>
</dbReference>
<reference evidence="2" key="1">
    <citation type="journal article" date="2013" name="Science">
        <title>The Amborella genome and the evolution of flowering plants.</title>
        <authorList>
            <consortium name="Amborella Genome Project"/>
        </authorList>
    </citation>
    <scope>NUCLEOTIDE SEQUENCE [LARGE SCALE GENOMIC DNA]</scope>
</reference>
<accession>W1PBQ7</accession>